<dbReference type="GO" id="GO:0042742">
    <property type="term" value="P:defense response to bacterium"/>
    <property type="evidence" value="ECO:0007669"/>
    <property type="project" value="InterPro"/>
</dbReference>
<name>A0AAU8HJL8_9ACTN</name>
<evidence type="ECO:0000313" key="2">
    <source>
        <dbReference type="EMBL" id="XCH76252.1"/>
    </source>
</evidence>
<dbReference type="EMBL" id="CP159342">
    <property type="protein sequence ID" value="XCH76252.1"/>
    <property type="molecule type" value="Genomic_DNA"/>
</dbReference>
<gene>
    <name evidence="2" type="ORF">ABUL08_09225</name>
    <name evidence="1" type="ORF">VK199_09180</name>
</gene>
<dbReference type="InterPro" id="IPR027635">
    <property type="entry name" value="Lantibiotic2_lead_pep_dom"/>
</dbReference>
<dbReference type="AlphaFoldDB" id="A0AAU8HJL8"/>
<sequence>MSNHIAQAWRDPHYLSSLSEADRQSVPPNPAGEMDSSLDDLFVGGQAYSIPTSPCTIGCPTGAICTPFYYSYLVRTYYLCLYC</sequence>
<dbReference type="EMBL" id="CP157762">
    <property type="protein sequence ID" value="XBP95549.1"/>
    <property type="molecule type" value="Genomic_DNA"/>
</dbReference>
<dbReference type="RefSeq" id="WP_350936468.1">
    <property type="nucleotide sequence ID" value="NZ_CP157762.1"/>
</dbReference>
<dbReference type="NCBIfam" id="TIGR03898">
    <property type="entry name" value="lanti_MRSA_kill"/>
    <property type="match status" value="1"/>
</dbReference>
<accession>A0AAU8HJL8</accession>
<organism evidence="2">
    <name type="scientific">Micromonospora sp. CCTCC AA 2012012</name>
    <dbReference type="NCBI Taxonomy" id="3111921"/>
    <lineage>
        <taxon>Bacteria</taxon>
        <taxon>Bacillati</taxon>
        <taxon>Actinomycetota</taxon>
        <taxon>Actinomycetes</taxon>
        <taxon>Micromonosporales</taxon>
        <taxon>Micromonosporaceae</taxon>
        <taxon>Micromonospora</taxon>
    </lineage>
</organism>
<reference evidence="1" key="1">
    <citation type="submission" date="2024-01" db="EMBL/GenBank/DDBJ databases">
        <title>The genome sequence of Micromonospora mangrovi CCTCC AA 2012012.</title>
        <authorList>
            <person name="Gao J."/>
        </authorList>
    </citation>
    <scope>NUCLEOTIDE SEQUENCE</scope>
    <source>
        <strain evidence="1">CCTCC AA 2012012</strain>
    </source>
</reference>
<proteinExistence type="predicted"/>
<evidence type="ECO:0000313" key="1">
    <source>
        <dbReference type="EMBL" id="XBP95549.1"/>
    </source>
</evidence>
<protein>
    <submittedName>
        <fullName evidence="2">Mersacidin/lichenicidin family type 2 lantibiotic</fullName>
    </submittedName>
</protein>
<reference evidence="2" key="2">
    <citation type="submission" date="2024-06" db="EMBL/GenBank/DDBJ databases">
        <title>Micromonospora mangrovi CCTCC AA 2012012 genome sequences.</title>
        <authorList>
            <person name="Gao J."/>
        </authorList>
    </citation>
    <scope>NUCLEOTIDE SEQUENCE</scope>
    <source>
        <strain evidence="2">CCTCC AA 2012012</strain>
    </source>
</reference>